<protein>
    <submittedName>
        <fullName evidence="18">Membrane carboxypeptidase (Penicillin-binding protein)</fullName>
    </submittedName>
</protein>
<dbReference type="Pfam" id="PF00905">
    <property type="entry name" value="Transpeptidase"/>
    <property type="match status" value="1"/>
</dbReference>
<feature type="region of interest" description="Disordered" evidence="14">
    <location>
        <begin position="628"/>
        <end position="733"/>
    </location>
</feature>
<keyword evidence="10" id="KW-0511">Multifunctional enzyme</keyword>
<feature type="compositionally biased region" description="Basic and acidic residues" evidence="14">
    <location>
        <begin position="654"/>
        <end position="664"/>
    </location>
</feature>
<evidence type="ECO:0000259" key="17">
    <source>
        <dbReference type="Pfam" id="PF00912"/>
    </source>
</evidence>
<evidence type="ECO:0000256" key="12">
    <source>
        <dbReference type="ARBA" id="ARBA00034000"/>
    </source>
</evidence>
<keyword evidence="7" id="KW-0378">Hydrolase</keyword>
<dbReference type="SUPFAM" id="SSF56601">
    <property type="entry name" value="beta-lactamase/transpeptidase-like"/>
    <property type="match status" value="1"/>
</dbReference>
<keyword evidence="19" id="KW-1185">Reference proteome</keyword>
<evidence type="ECO:0000256" key="15">
    <source>
        <dbReference type="SAM" id="SignalP"/>
    </source>
</evidence>
<accession>A0A1H6DE65</accession>
<evidence type="ECO:0000256" key="14">
    <source>
        <dbReference type="SAM" id="MobiDB-lite"/>
    </source>
</evidence>
<feature type="domain" description="Glycosyl transferase family 51" evidence="17">
    <location>
        <begin position="53"/>
        <end position="220"/>
    </location>
</feature>
<keyword evidence="15" id="KW-0732">Signal</keyword>
<dbReference type="GO" id="GO:0030288">
    <property type="term" value="C:outer membrane-bounded periplasmic space"/>
    <property type="evidence" value="ECO:0007669"/>
    <property type="project" value="TreeGrafter"/>
</dbReference>
<evidence type="ECO:0000256" key="7">
    <source>
        <dbReference type="ARBA" id="ARBA00022801"/>
    </source>
</evidence>
<comment type="similarity">
    <text evidence="2">In the N-terminal section; belongs to the glycosyltransferase 51 family.</text>
</comment>
<keyword evidence="9" id="KW-0573">Peptidoglycan synthesis</keyword>
<organism evidence="18 19">
    <name type="scientific">Thermomonospora echinospora</name>
    <dbReference type="NCBI Taxonomy" id="1992"/>
    <lineage>
        <taxon>Bacteria</taxon>
        <taxon>Bacillati</taxon>
        <taxon>Actinomycetota</taxon>
        <taxon>Actinomycetes</taxon>
        <taxon>Streptosporangiales</taxon>
        <taxon>Thermomonosporaceae</taxon>
        <taxon>Thermomonospora</taxon>
    </lineage>
</organism>
<dbReference type="GO" id="GO:0009252">
    <property type="term" value="P:peptidoglycan biosynthetic process"/>
    <property type="evidence" value="ECO:0007669"/>
    <property type="project" value="UniProtKB-KW"/>
</dbReference>
<dbReference type="GO" id="GO:0009002">
    <property type="term" value="F:serine-type D-Ala-D-Ala carboxypeptidase activity"/>
    <property type="evidence" value="ECO:0007669"/>
    <property type="project" value="UniProtKB-EC"/>
</dbReference>
<comment type="similarity">
    <text evidence="1">In the C-terminal section; belongs to the transpeptidase family.</text>
</comment>
<dbReference type="FunFam" id="1.10.3810.10:FF:000001">
    <property type="entry name" value="Penicillin-binding protein 1A"/>
    <property type="match status" value="1"/>
</dbReference>
<evidence type="ECO:0000256" key="2">
    <source>
        <dbReference type="ARBA" id="ARBA00007739"/>
    </source>
</evidence>
<dbReference type="InterPro" id="IPR050396">
    <property type="entry name" value="Glycosyltr_51/Transpeptidase"/>
</dbReference>
<dbReference type="RefSeq" id="WP_200827522.1">
    <property type="nucleotide sequence ID" value="NZ_FNVO01000015.1"/>
</dbReference>
<dbReference type="GO" id="GO:0071555">
    <property type="term" value="P:cell wall organization"/>
    <property type="evidence" value="ECO:0007669"/>
    <property type="project" value="UniProtKB-KW"/>
</dbReference>
<evidence type="ECO:0000256" key="1">
    <source>
        <dbReference type="ARBA" id="ARBA00007090"/>
    </source>
</evidence>
<keyword evidence="6" id="KW-0808">Transferase</keyword>
<evidence type="ECO:0000256" key="13">
    <source>
        <dbReference type="ARBA" id="ARBA00049902"/>
    </source>
</evidence>
<dbReference type="InterPro" id="IPR023346">
    <property type="entry name" value="Lysozyme-like_dom_sf"/>
</dbReference>
<evidence type="ECO:0000256" key="6">
    <source>
        <dbReference type="ARBA" id="ARBA00022679"/>
    </source>
</evidence>
<sequence length="733" mass="79754">MVGILGLGFLSLCTLVGVAYAMTPVPKAGNEDATKTAAIFYYDDGKTEIGRMGINRELVTIDKIPDHVEDAVIAAENRSFRNDPGVSVKGISRAVWVNLTGGETQGGSTITQQLAKNYYLTNEQTMSRKFKELFISVKLSNQKSKNQILEDYLNTIYFGRQAYGIQAASRTFFGVTVDKLRPDQGALLAAIIQQPGNFDPRSEDYKDQTLERYRYVLDGMVKTGRLTKADYDKYQAKLPYTRPLNSNETFAGDRGYMIKRAIKELGRDQGITEEEIIRNGLHVVTTFNRAKMKAAKEAAEKTISSLDPKRKGKHVQVGIASVEPDSGRVVAIYGGPDFLKHEFDNVWQGSSQAGSAMKPYVLAAALQKGWSLKSLVEGRSGMAFNAQGNPVPAGTPGATIPIPNSHNGQAVDLVTAMKESTNTAFVQLGMKVGLPTVAETAESAGIASDLLEPHRNAYGLSLGINSIRPIEQAAGYATFANGGTYYQPHVVDKVYQKDHKTLHKKLVWKKRTKVYGEQSEGITADATYAMQQVVLGGTATAARLPDRQAAGKTGTTDNNVATWFVGYVPQLSTAVAVYNDEKKSLVLDGQVVQGGTVPATLWRSYMTQATRGLAVKAFPPPAYVGTAQRFVPKPTPSVTETPPCRPNQQSTPERPCKQEEEPRNNRPCRPGFPPRNCDPNLPPDDNQDPPPGFCRRFPDNPLCQGGSTPTPTPSGGGRDNEGPGQEQFARPPE</sequence>
<dbReference type="InterPro" id="IPR001460">
    <property type="entry name" value="PCN-bd_Tpept"/>
</dbReference>
<evidence type="ECO:0000256" key="10">
    <source>
        <dbReference type="ARBA" id="ARBA00023268"/>
    </source>
</evidence>
<evidence type="ECO:0000256" key="4">
    <source>
        <dbReference type="ARBA" id="ARBA00022670"/>
    </source>
</evidence>
<dbReference type="AlphaFoldDB" id="A0A1H6DE65"/>
<feature type="signal peptide" evidence="15">
    <location>
        <begin position="1"/>
        <end position="21"/>
    </location>
</feature>
<evidence type="ECO:0000256" key="11">
    <source>
        <dbReference type="ARBA" id="ARBA00023316"/>
    </source>
</evidence>
<dbReference type="Pfam" id="PF00912">
    <property type="entry name" value="Transgly"/>
    <property type="match status" value="1"/>
</dbReference>
<dbReference type="InterPro" id="IPR012338">
    <property type="entry name" value="Beta-lactam/transpept-like"/>
</dbReference>
<dbReference type="InterPro" id="IPR036950">
    <property type="entry name" value="PBP_transglycosylase"/>
</dbReference>
<evidence type="ECO:0000259" key="16">
    <source>
        <dbReference type="Pfam" id="PF00905"/>
    </source>
</evidence>
<dbReference type="Proteomes" id="UP000236723">
    <property type="component" value="Unassembled WGS sequence"/>
</dbReference>
<reference evidence="19" key="1">
    <citation type="submission" date="2016-10" db="EMBL/GenBank/DDBJ databases">
        <authorList>
            <person name="Varghese N."/>
            <person name="Submissions S."/>
        </authorList>
    </citation>
    <scope>NUCLEOTIDE SEQUENCE [LARGE SCALE GENOMIC DNA]</scope>
    <source>
        <strain evidence="19">DSM 43163</strain>
    </source>
</reference>
<evidence type="ECO:0000313" key="19">
    <source>
        <dbReference type="Proteomes" id="UP000236723"/>
    </source>
</evidence>
<evidence type="ECO:0000256" key="9">
    <source>
        <dbReference type="ARBA" id="ARBA00022984"/>
    </source>
</evidence>
<name>A0A1H6DE65_9ACTN</name>
<dbReference type="GO" id="GO:0008360">
    <property type="term" value="P:regulation of cell shape"/>
    <property type="evidence" value="ECO:0007669"/>
    <property type="project" value="UniProtKB-KW"/>
</dbReference>
<dbReference type="GO" id="GO:0006508">
    <property type="term" value="P:proteolysis"/>
    <property type="evidence" value="ECO:0007669"/>
    <property type="project" value="UniProtKB-KW"/>
</dbReference>
<evidence type="ECO:0000256" key="3">
    <source>
        <dbReference type="ARBA" id="ARBA00022645"/>
    </source>
</evidence>
<dbReference type="PANTHER" id="PTHR32282">
    <property type="entry name" value="BINDING PROTEIN TRANSPEPTIDASE, PUTATIVE-RELATED"/>
    <property type="match status" value="1"/>
</dbReference>
<comment type="catalytic activity">
    <reaction evidence="12">
        <text>Preferential cleavage: (Ac)2-L-Lys-D-Ala-|-D-Ala. Also transpeptidation of peptidyl-alanyl moieties that are N-acyl substituents of D-alanine.</text>
        <dbReference type="EC" id="3.4.16.4"/>
    </reaction>
</comment>
<dbReference type="GO" id="GO:0008955">
    <property type="term" value="F:peptidoglycan glycosyltransferase activity"/>
    <property type="evidence" value="ECO:0007669"/>
    <property type="project" value="UniProtKB-EC"/>
</dbReference>
<dbReference type="Gene3D" id="3.40.710.10">
    <property type="entry name" value="DD-peptidase/beta-lactamase superfamily"/>
    <property type="match status" value="1"/>
</dbReference>
<feature type="chain" id="PRO_5009295803" evidence="15">
    <location>
        <begin position="22"/>
        <end position="733"/>
    </location>
</feature>
<keyword evidence="5" id="KW-0328">Glycosyltransferase</keyword>
<evidence type="ECO:0000313" key="18">
    <source>
        <dbReference type="EMBL" id="SEG83003.1"/>
    </source>
</evidence>
<dbReference type="GO" id="GO:0008658">
    <property type="term" value="F:penicillin binding"/>
    <property type="evidence" value="ECO:0007669"/>
    <property type="project" value="InterPro"/>
</dbReference>
<gene>
    <name evidence="18" type="ORF">SAMN04489712_115122</name>
</gene>
<proteinExistence type="inferred from homology"/>
<evidence type="ECO:0000256" key="8">
    <source>
        <dbReference type="ARBA" id="ARBA00022960"/>
    </source>
</evidence>
<dbReference type="EMBL" id="FNVO01000015">
    <property type="protein sequence ID" value="SEG83003.1"/>
    <property type="molecule type" value="Genomic_DNA"/>
</dbReference>
<keyword evidence="4" id="KW-0645">Protease</keyword>
<dbReference type="SUPFAM" id="SSF53955">
    <property type="entry name" value="Lysozyme-like"/>
    <property type="match status" value="1"/>
</dbReference>
<dbReference type="Gene3D" id="1.10.3810.10">
    <property type="entry name" value="Biosynthetic peptidoglycan transglycosylase-like"/>
    <property type="match status" value="1"/>
</dbReference>
<dbReference type="PANTHER" id="PTHR32282:SF34">
    <property type="entry name" value="PENICILLIN-BINDING PROTEIN 1A"/>
    <property type="match status" value="1"/>
</dbReference>
<feature type="domain" description="Penicillin-binding protein transpeptidase" evidence="16">
    <location>
        <begin position="322"/>
        <end position="578"/>
    </location>
</feature>
<comment type="catalytic activity">
    <reaction evidence="13">
        <text>[GlcNAc-(1-&gt;4)-Mur2Ac(oyl-L-Ala-gamma-D-Glu-L-Lys-D-Ala-D-Ala)](n)-di-trans,octa-cis-undecaprenyl diphosphate + beta-D-GlcNAc-(1-&gt;4)-Mur2Ac(oyl-L-Ala-gamma-D-Glu-L-Lys-D-Ala-D-Ala)-di-trans,octa-cis-undecaprenyl diphosphate = [GlcNAc-(1-&gt;4)-Mur2Ac(oyl-L-Ala-gamma-D-Glu-L-Lys-D-Ala-D-Ala)](n+1)-di-trans,octa-cis-undecaprenyl diphosphate + di-trans,octa-cis-undecaprenyl diphosphate + H(+)</text>
        <dbReference type="Rhea" id="RHEA:23708"/>
        <dbReference type="Rhea" id="RHEA-COMP:9602"/>
        <dbReference type="Rhea" id="RHEA-COMP:9603"/>
        <dbReference type="ChEBI" id="CHEBI:15378"/>
        <dbReference type="ChEBI" id="CHEBI:58405"/>
        <dbReference type="ChEBI" id="CHEBI:60033"/>
        <dbReference type="ChEBI" id="CHEBI:78435"/>
        <dbReference type="EC" id="2.4.99.28"/>
    </reaction>
</comment>
<keyword evidence="8" id="KW-0133">Cell shape</keyword>
<evidence type="ECO:0000256" key="5">
    <source>
        <dbReference type="ARBA" id="ARBA00022676"/>
    </source>
</evidence>
<keyword evidence="11" id="KW-0961">Cell wall biogenesis/degradation</keyword>
<feature type="compositionally biased region" description="Polar residues" evidence="14">
    <location>
        <begin position="636"/>
        <end position="652"/>
    </location>
</feature>
<keyword evidence="3 18" id="KW-0121">Carboxypeptidase</keyword>
<dbReference type="InterPro" id="IPR001264">
    <property type="entry name" value="Glyco_trans_51"/>
</dbReference>